<dbReference type="InterPro" id="IPR050922">
    <property type="entry name" value="LytR/CpsA/Psr_CW_biosynth"/>
</dbReference>
<keyword evidence="2" id="KW-0472">Membrane</keyword>
<dbReference type="InterPro" id="IPR004474">
    <property type="entry name" value="LytR_CpsA_psr"/>
</dbReference>
<dbReference type="RefSeq" id="WP_149689852.1">
    <property type="nucleotide sequence ID" value="NZ_SDPQ02000003.1"/>
</dbReference>
<dbReference type="EMBL" id="SDPQ02000003">
    <property type="protein sequence ID" value="KAA1395184.1"/>
    <property type="molecule type" value="Genomic_DNA"/>
</dbReference>
<dbReference type="AlphaFoldDB" id="A0A5M4FA13"/>
<protein>
    <submittedName>
        <fullName evidence="4">LytR family transcriptional regulator</fullName>
    </submittedName>
</protein>
<dbReference type="PANTHER" id="PTHR33392:SF6">
    <property type="entry name" value="POLYISOPRENYL-TEICHOIC ACID--PEPTIDOGLYCAN TEICHOIC ACID TRANSFERASE TAGU"/>
    <property type="match status" value="1"/>
</dbReference>
<dbReference type="Gene3D" id="3.40.630.190">
    <property type="entry name" value="LCP protein"/>
    <property type="match status" value="1"/>
</dbReference>
<name>A0A5M4FA13_9ACTN</name>
<dbReference type="NCBIfam" id="TIGR00350">
    <property type="entry name" value="lytR_cpsA_psr"/>
    <property type="match status" value="1"/>
</dbReference>
<organism evidence="4 5">
    <name type="scientific">Aeromicrobium ginsengisoli</name>
    <dbReference type="NCBI Taxonomy" id="363867"/>
    <lineage>
        <taxon>Bacteria</taxon>
        <taxon>Bacillati</taxon>
        <taxon>Actinomycetota</taxon>
        <taxon>Actinomycetes</taxon>
        <taxon>Propionibacteriales</taxon>
        <taxon>Nocardioidaceae</taxon>
        <taxon>Aeromicrobium</taxon>
    </lineage>
</organism>
<proteinExistence type="inferred from homology"/>
<feature type="domain" description="Cell envelope-related transcriptional attenuator" evidence="3">
    <location>
        <begin position="120"/>
        <end position="269"/>
    </location>
</feature>
<keyword evidence="5" id="KW-1185">Reference proteome</keyword>
<evidence type="ECO:0000259" key="3">
    <source>
        <dbReference type="Pfam" id="PF03816"/>
    </source>
</evidence>
<dbReference type="OrthoDB" id="9782542at2"/>
<accession>A0A5M4FA13</accession>
<feature type="transmembrane region" description="Helical" evidence="2">
    <location>
        <begin position="29"/>
        <end position="52"/>
    </location>
</feature>
<evidence type="ECO:0000256" key="2">
    <source>
        <dbReference type="SAM" id="Phobius"/>
    </source>
</evidence>
<dbReference type="Pfam" id="PF03816">
    <property type="entry name" value="LytR_cpsA_psr"/>
    <property type="match status" value="1"/>
</dbReference>
<gene>
    <name evidence="4" type="ORF">ESP70_013495</name>
</gene>
<comment type="caution">
    <text evidence="4">The sequence shown here is derived from an EMBL/GenBank/DDBJ whole genome shotgun (WGS) entry which is preliminary data.</text>
</comment>
<keyword evidence="2" id="KW-0812">Transmembrane</keyword>
<comment type="similarity">
    <text evidence="1">Belongs to the LytR/CpsA/Psr (LCP) family.</text>
</comment>
<dbReference type="Proteomes" id="UP000380867">
    <property type="component" value="Unassembled WGS sequence"/>
</dbReference>
<sequence>MAGRFSSYRDAGKRRADADKFRRRHRKTFLALVTLGVVVSLGVGITGAYAYMLNKQLGNVDKVKVDDKLKDEERPDPDKGNALNILLLGSDKGKKIPGESENTSLSEDAKAEKWPVGKYRSDTLMIVHITANRKYAFLASIPRDTFTTIYDAEGNAHGQQKINAAFSEYGPVGAVSTVEHLTNLRMKHVAIIDWEGFKDLSTAVGGVPVHIPDDTYDEMQHVQWKAGDYNLKGKKALQYVRQRHGLLRGDFDRIARQQNFLRALMGKILSKGVTRNPVKLINTVKALTKNLTVDAEWSGSDMRGLALSLRGMHTKDVYFLSAPVAGTETIPVYGSIVRLNEAKSDELFTAFRKDNLRAYLKKYPDDVLKKDVD</sequence>
<dbReference type="PANTHER" id="PTHR33392">
    <property type="entry name" value="POLYISOPRENYL-TEICHOIC ACID--PEPTIDOGLYCAN TEICHOIC ACID TRANSFERASE TAGU"/>
    <property type="match status" value="1"/>
</dbReference>
<evidence type="ECO:0000313" key="5">
    <source>
        <dbReference type="Proteomes" id="UP000380867"/>
    </source>
</evidence>
<evidence type="ECO:0000313" key="4">
    <source>
        <dbReference type="EMBL" id="KAA1395184.1"/>
    </source>
</evidence>
<reference evidence="4" key="1">
    <citation type="submission" date="2019-09" db="EMBL/GenBank/DDBJ databases">
        <authorList>
            <person name="Li J."/>
        </authorList>
    </citation>
    <scope>NUCLEOTIDE SEQUENCE [LARGE SCALE GENOMIC DNA]</scope>
    <source>
        <strain evidence="4">JCM 14732</strain>
    </source>
</reference>
<evidence type="ECO:0000256" key="1">
    <source>
        <dbReference type="ARBA" id="ARBA00006068"/>
    </source>
</evidence>
<keyword evidence="2" id="KW-1133">Transmembrane helix</keyword>